<dbReference type="RefSeq" id="WP_111595812.1">
    <property type="nucleotide sequence ID" value="NZ_QLLL01000001.1"/>
</dbReference>
<accession>A0A327R1E9</accession>
<dbReference type="Proteomes" id="UP000249547">
    <property type="component" value="Unassembled WGS sequence"/>
</dbReference>
<name>A0A327R1E9_9BACT</name>
<gene>
    <name evidence="1" type="ORF">LX64_00285</name>
</gene>
<reference evidence="1 2" key="1">
    <citation type="submission" date="2018-06" db="EMBL/GenBank/DDBJ databases">
        <title>Genomic Encyclopedia of Archaeal and Bacterial Type Strains, Phase II (KMG-II): from individual species to whole genera.</title>
        <authorList>
            <person name="Goeker M."/>
        </authorList>
    </citation>
    <scope>NUCLEOTIDE SEQUENCE [LARGE SCALE GENOMIC DNA]</scope>
    <source>
        <strain evidence="1 2">DSM 23857</strain>
    </source>
</reference>
<dbReference type="AlphaFoldDB" id="A0A327R1E9"/>
<dbReference type="EMBL" id="QLLL01000001">
    <property type="protein sequence ID" value="RAJ10679.1"/>
    <property type="molecule type" value="Genomic_DNA"/>
</dbReference>
<keyword evidence="2" id="KW-1185">Reference proteome</keyword>
<evidence type="ECO:0000313" key="2">
    <source>
        <dbReference type="Proteomes" id="UP000249547"/>
    </source>
</evidence>
<sequence>MLPVILLMLLPHQQYDATKYFHSHKEHCSVSYNTIWDIEIALNATGSFALVFEKRKDNHLQEGYKVIGYYEEKSDTLKLQAYGALQATGGWKNATLVKHHESYQLVSGGWTTLKELIPGRSPYLVR</sequence>
<protein>
    <submittedName>
        <fullName evidence="1">Uncharacterized protein</fullName>
    </submittedName>
</protein>
<organism evidence="1 2">
    <name type="scientific">Chitinophaga skermanii</name>
    <dbReference type="NCBI Taxonomy" id="331697"/>
    <lineage>
        <taxon>Bacteria</taxon>
        <taxon>Pseudomonadati</taxon>
        <taxon>Bacteroidota</taxon>
        <taxon>Chitinophagia</taxon>
        <taxon>Chitinophagales</taxon>
        <taxon>Chitinophagaceae</taxon>
        <taxon>Chitinophaga</taxon>
    </lineage>
</organism>
<evidence type="ECO:0000313" key="1">
    <source>
        <dbReference type="EMBL" id="RAJ10679.1"/>
    </source>
</evidence>
<comment type="caution">
    <text evidence="1">The sequence shown here is derived from an EMBL/GenBank/DDBJ whole genome shotgun (WGS) entry which is preliminary data.</text>
</comment>
<proteinExistence type="predicted"/>